<dbReference type="EMBL" id="QYRP01000002">
    <property type="protein sequence ID" value="RJS46881.1"/>
    <property type="molecule type" value="Genomic_DNA"/>
</dbReference>
<gene>
    <name evidence="3" type="ORF">D4739_12085</name>
</gene>
<evidence type="ECO:0000259" key="2">
    <source>
        <dbReference type="Pfam" id="PF03816"/>
    </source>
</evidence>
<organism evidence="3 4">
    <name type="scientific">Nocardioides cavernaquae</name>
    <dbReference type="NCBI Taxonomy" id="2321396"/>
    <lineage>
        <taxon>Bacteria</taxon>
        <taxon>Bacillati</taxon>
        <taxon>Actinomycetota</taxon>
        <taxon>Actinomycetes</taxon>
        <taxon>Propionibacteriales</taxon>
        <taxon>Nocardioidaceae</taxon>
        <taxon>Nocardioides</taxon>
    </lineage>
</organism>
<protein>
    <submittedName>
        <fullName evidence="3">LytR family transcriptional regulator</fullName>
    </submittedName>
</protein>
<dbReference type="AlphaFoldDB" id="A0A3A5HA15"/>
<reference evidence="4" key="1">
    <citation type="submission" date="2018-09" db="EMBL/GenBank/DDBJ databases">
        <authorList>
            <person name="Zhu H."/>
        </authorList>
    </citation>
    <scope>NUCLEOTIDE SEQUENCE [LARGE SCALE GENOMIC DNA]</scope>
    <source>
        <strain evidence="4">K1W22B-1</strain>
    </source>
</reference>
<dbReference type="Gene3D" id="3.40.630.190">
    <property type="entry name" value="LCP protein"/>
    <property type="match status" value="1"/>
</dbReference>
<dbReference type="InterPro" id="IPR050922">
    <property type="entry name" value="LytR/CpsA/Psr_CW_biosynth"/>
</dbReference>
<dbReference type="PANTHER" id="PTHR33392:SF6">
    <property type="entry name" value="POLYISOPRENYL-TEICHOIC ACID--PEPTIDOGLYCAN TEICHOIC ACID TRANSFERASE TAGU"/>
    <property type="match status" value="1"/>
</dbReference>
<proteinExistence type="inferred from homology"/>
<dbReference type="PANTHER" id="PTHR33392">
    <property type="entry name" value="POLYISOPRENYL-TEICHOIC ACID--PEPTIDOGLYCAN TEICHOIC ACID TRANSFERASE TAGU"/>
    <property type="match status" value="1"/>
</dbReference>
<accession>A0A3A5HA15</accession>
<dbReference type="InterPro" id="IPR004474">
    <property type="entry name" value="LytR_CpsA_psr"/>
</dbReference>
<dbReference type="Pfam" id="PF03816">
    <property type="entry name" value="LytR_cpsA_psr"/>
    <property type="match status" value="1"/>
</dbReference>
<evidence type="ECO:0000256" key="1">
    <source>
        <dbReference type="ARBA" id="ARBA00006068"/>
    </source>
</evidence>
<evidence type="ECO:0000313" key="3">
    <source>
        <dbReference type="EMBL" id="RJS46881.1"/>
    </source>
</evidence>
<name>A0A3A5HA15_9ACTN</name>
<comment type="caution">
    <text evidence="3">The sequence shown here is derived from an EMBL/GenBank/DDBJ whole genome shotgun (WGS) entry which is preliminary data.</text>
</comment>
<comment type="similarity">
    <text evidence="1">Belongs to the LytR/CpsA/Psr (LCP) family.</text>
</comment>
<feature type="domain" description="Cell envelope-related transcriptional attenuator" evidence="2">
    <location>
        <begin position="171"/>
        <end position="311"/>
    </location>
</feature>
<dbReference type="NCBIfam" id="TIGR00350">
    <property type="entry name" value="lytR_cpsA_psr"/>
    <property type="match status" value="1"/>
</dbReference>
<keyword evidence="4" id="KW-1185">Reference proteome</keyword>
<sequence>MTVGRVAPPARAAAVKSVGAVVQRWVDAAYLTPSGDVAAAFPGFTPGAAELAARDRGVTTFGGTADAELVPDASSIKVDLLGTEGKARGATARVALTLDPEGEDKGATKISGRLTLVPEGPGWRIFGYELQRQSPDTRSRRVMAGDVGKETVWILAVGSDARRGQPVLRSRGDAIQMVGLNTRTGAATTIGVPRDSWVSIPGYGSNRINAALYFGGPKAMGRTVGNLVGVQPDHVIVASFWGLSETVDAIGRIVVNSKRAFSDQYLQPGFRKGRNRINGPSAVNFSRIRKSLPGGDFDRSANQQETLRAIQAAIGLGIAKPGFLETGAFAAHRKLETGMSITEVFRIAQAVASIDPRKTSGCVVQGSIGNVNGASIVFPNTAAARRYGDDARKDAQIKRC</sequence>
<dbReference type="Proteomes" id="UP000276542">
    <property type="component" value="Unassembled WGS sequence"/>
</dbReference>
<evidence type="ECO:0000313" key="4">
    <source>
        <dbReference type="Proteomes" id="UP000276542"/>
    </source>
</evidence>